<keyword evidence="1" id="KW-0949">S-adenosyl-L-methionine</keyword>
<feature type="domain" description="S-adenosyl-l-methionine hydroxide adenosyltransferase C-terminal" evidence="4">
    <location>
        <begin position="177"/>
        <end position="261"/>
    </location>
</feature>
<dbReference type="InterPro" id="IPR002747">
    <property type="entry name" value="SAM_OH_AdoTrfase"/>
</dbReference>
<evidence type="ECO:0000313" key="5">
    <source>
        <dbReference type="EMBL" id="HER96257.1"/>
    </source>
</evidence>
<dbReference type="PANTHER" id="PTHR35092">
    <property type="entry name" value="CHLORINASE MJ1651"/>
    <property type="match status" value="1"/>
</dbReference>
<evidence type="ECO:0000256" key="1">
    <source>
        <dbReference type="ARBA" id="ARBA00022691"/>
    </source>
</evidence>
<reference evidence="5" key="1">
    <citation type="journal article" date="2020" name="mSystems">
        <title>Genome- and Community-Level Interaction Insights into Carbon Utilization and Element Cycling Functions of Hydrothermarchaeota in Hydrothermal Sediment.</title>
        <authorList>
            <person name="Zhou Z."/>
            <person name="Liu Y."/>
            <person name="Xu W."/>
            <person name="Pan J."/>
            <person name="Luo Z.H."/>
            <person name="Li M."/>
        </authorList>
    </citation>
    <scope>NUCLEOTIDE SEQUENCE [LARGE SCALE GENOMIC DNA]</scope>
    <source>
        <strain evidence="5">SpSt-143</strain>
    </source>
</reference>
<dbReference type="SUPFAM" id="SSF102522">
    <property type="entry name" value="Bacterial fluorinating enzyme, N-terminal domain"/>
    <property type="match status" value="1"/>
</dbReference>
<comment type="caution">
    <text evidence="5">The sequence shown here is derived from an EMBL/GenBank/DDBJ whole genome shotgun (WGS) entry which is preliminary data.</text>
</comment>
<comment type="similarity">
    <text evidence="2">Belongs to the SAM hydrolase / SAM-dependent halogenase family.</text>
</comment>
<dbReference type="Gene3D" id="2.40.30.90">
    <property type="entry name" value="Bacterial fluorinating enzyme like"/>
    <property type="match status" value="1"/>
</dbReference>
<name>A0A7V2B0V9_RHOMR</name>
<dbReference type="SUPFAM" id="SSF101852">
    <property type="entry name" value="Bacterial fluorinating enzyme, C-terminal domain"/>
    <property type="match status" value="1"/>
</dbReference>
<feature type="domain" description="S-adenosyl-l-methionine hydroxide adenosyltransferase N-terminal" evidence="3">
    <location>
        <begin position="8"/>
        <end position="154"/>
    </location>
</feature>
<dbReference type="InterPro" id="IPR023227">
    <property type="entry name" value="SAM_OH_AdoTrfase_C_sf"/>
</dbReference>
<dbReference type="PIRSF" id="PIRSF006779">
    <property type="entry name" value="UCP006779"/>
    <property type="match status" value="1"/>
</dbReference>
<gene>
    <name evidence="5" type="ORF">ENO59_07040</name>
</gene>
<organism evidence="5">
    <name type="scientific">Rhodothermus marinus</name>
    <name type="common">Rhodothermus obamensis</name>
    <dbReference type="NCBI Taxonomy" id="29549"/>
    <lineage>
        <taxon>Bacteria</taxon>
        <taxon>Pseudomonadati</taxon>
        <taxon>Rhodothermota</taxon>
        <taxon>Rhodothermia</taxon>
        <taxon>Rhodothermales</taxon>
        <taxon>Rhodothermaceae</taxon>
        <taxon>Rhodothermus</taxon>
    </lineage>
</organism>
<dbReference type="EMBL" id="DSGB01000005">
    <property type="protein sequence ID" value="HER96257.1"/>
    <property type="molecule type" value="Genomic_DNA"/>
</dbReference>
<protein>
    <recommendedName>
        <fullName evidence="6">SAM-dependent chlorinase/fluorinase</fullName>
    </recommendedName>
</protein>
<evidence type="ECO:0008006" key="6">
    <source>
        <dbReference type="Google" id="ProtNLM"/>
    </source>
</evidence>
<sequence length="269" mass="29429">MAFSRPLVTLTTDFGTRDAYVAAMKGVLLSIAPQACLVDITHEIHPQDILEAAFVLREAVPYFPSGTIHLVVVDPGVGTQRRAVALRHKEHWFVGPDNGIFTLVLGTEQPEALVELDRPAFWRTPTPSQTFHGRDIFAPVAGHLATGKALEELGTPRDRLSTLHWMEPSGSAEGLQGWVVHIDRFGNCITNISRTLFTQYGRGRPFRCYVGSHIFQQIHPTYGAVAHGEALLLFGSSDYLEVAVNGGNAAELLAISRGTPVHIVFQKTA</sequence>
<dbReference type="Gene3D" id="3.40.50.10790">
    <property type="entry name" value="S-adenosyl-l-methionine hydroxide adenosyltransferase, N-terminal"/>
    <property type="match status" value="1"/>
</dbReference>
<evidence type="ECO:0000259" key="3">
    <source>
        <dbReference type="Pfam" id="PF01887"/>
    </source>
</evidence>
<dbReference type="InterPro" id="IPR046470">
    <property type="entry name" value="SAM_HAT_C"/>
</dbReference>
<evidence type="ECO:0000256" key="2">
    <source>
        <dbReference type="ARBA" id="ARBA00024035"/>
    </source>
</evidence>
<dbReference type="Pfam" id="PF01887">
    <property type="entry name" value="SAM_HAT_N"/>
    <property type="match status" value="1"/>
</dbReference>
<dbReference type="AlphaFoldDB" id="A0A7V2B0V9"/>
<dbReference type="InterPro" id="IPR023228">
    <property type="entry name" value="SAM_OH_AdoTrfase_N_sf"/>
</dbReference>
<evidence type="ECO:0000259" key="4">
    <source>
        <dbReference type="Pfam" id="PF20257"/>
    </source>
</evidence>
<accession>A0A7V2B0V9</accession>
<dbReference type="Pfam" id="PF20257">
    <property type="entry name" value="SAM_HAT_C"/>
    <property type="match status" value="1"/>
</dbReference>
<dbReference type="InterPro" id="IPR046469">
    <property type="entry name" value="SAM_HAT_N"/>
</dbReference>
<dbReference type="PANTHER" id="PTHR35092:SF1">
    <property type="entry name" value="CHLORINASE MJ1651"/>
    <property type="match status" value="1"/>
</dbReference>
<proteinExistence type="inferred from homology"/>